<dbReference type="Pfam" id="PF06527">
    <property type="entry name" value="TniQ"/>
    <property type="match status" value="1"/>
</dbReference>
<organism evidence="2 4">
    <name type="scientific">Iodobacter fluviatilis</name>
    <dbReference type="NCBI Taxonomy" id="537"/>
    <lineage>
        <taxon>Bacteria</taxon>
        <taxon>Pseudomonadati</taxon>
        <taxon>Pseudomonadota</taxon>
        <taxon>Betaproteobacteria</taxon>
        <taxon>Neisseriales</taxon>
        <taxon>Chitinibacteraceae</taxon>
        <taxon>Iodobacter</taxon>
    </lineage>
</organism>
<dbReference type="AlphaFoldDB" id="A0A377STV4"/>
<protein>
    <submittedName>
        <fullName evidence="3">TniQ protein</fullName>
    </submittedName>
</protein>
<dbReference type="RefSeq" id="WP_115228545.1">
    <property type="nucleotide sequence ID" value="NZ_CAWOLO010000020.1"/>
</dbReference>
<keyword evidence="5" id="KW-1185">Reference proteome</keyword>
<proteinExistence type="predicted"/>
<evidence type="ECO:0000259" key="1">
    <source>
        <dbReference type="Pfam" id="PF06527"/>
    </source>
</evidence>
<dbReference type="EMBL" id="SMBT01000020">
    <property type="protein sequence ID" value="TCU81620.1"/>
    <property type="molecule type" value="Genomic_DNA"/>
</dbReference>
<evidence type="ECO:0000313" key="5">
    <source>
        <dbReference type="Proteomes" id="UP000295794"/>
    </source>
</evidence>
<accession>A0A377STV4</accession>
<name>A0A377STV4_9NEIS</name>
<reference evidence="2 4" key="1">
    <citation type="submission" date="2018-06" db="EMBL/GenBank/DDBJ databases">
        <authorList>
            <consortium name="Pathogen Informatics"/>
            <person name="Doyle S."/>
        </authorList>
    </citation>
    <scope>NUCLEOTIDE SEQUENCE [LARGE SCALE GENOMIC DNA]</scope>
    <source>
        <strain evidence="2 4">NCTC11159</strain>
    </source>
</reference>
<dbReference type="InterPro" id="IPR009492">
    <property type="entry name" value="TniQ"/>
</dbReference>
<evidence type="ECO:0000313" key="3">
    <source>
        <dbReference type="EMBL" id="TCU81620.1"/>
    </source>
</evidence>
<dbReference type="OrthoDB" id="9036115at2"/>
<reference evidence="3 5" key="2">
    <citation type="submission" date="2019-03" db="EMBL/GenBank/DDBJ databases">
        <title>Genomic Encyclopedia of Type Strains, Phase IV (KMG-IV): sequencing the most valuable type-strain genomes for metagenomic binning, comparative biology and taxonomic classification.</title>
        <authorList>
            <person name="Goeker M."/>
        </authorList>
    </citation>
    <scope>NUCLEOTIDE SEQUENCE [LARGE SCALE GENOMIC DNA]</scope>
    <source>
        <strain evidence="3 5">DSM 3764</strain>
    </source>
</reference>
<evidence type="ECO:0000313" key="4">
    <source>
        <dbReference type="Proteomes" id="UP000255108"/>
    </source>
</evidence>
<dbReference type="Proteomes" id="UP000255108">
    <property type="component" value="Unassembled WGS sequence"/>
</dbReference>
<evidence type="ECO:0000313" key="2">
    <source>
        <dbReference type="EMBL" id="STR44780.1"/>
    </source>
</evidence>
<gene>
    <name evidence="3" type="ORF">EV682_12020</name>
    <name evidence="2" type="ORF">NCTC11159_03325</name>
</gene>
<dbReference type="EMBL" id="UGHR01000003">
    <property type="protein sequence ID" value="STR44780.1"/>
    <property type="molecule type" value="Genomic_DNA"/>
</dbReference>
<sequence length="536" mass="61742">MFLLRPHPLPFESLSSWRQRAGFANGFWRYPQPHGPKSQADPDRLPKVDEQLWLSQNFQIELNRIGHLTLDSELALLQNHQGYSTQLHWQTILGAKDRQHSSGPVFCPECLKSDPIPYFRLHWRFAFLTECPEHNIELLESCPKCASHIWPATVKNLSQSRPWSIITSCPQCGFDLRNSRALPYNAHTLATTFWSLITTEALPQSVSQIHTRADFFEGLWVLCQFLLRKPANSVWDFIPIQLHNKLPFYLEKKTLIEEMNINHRREVIQSAYWLMEEWPERFLFIAKRVGLTSSMFSPTANYSPSWLTSLLDSKLTRSKKIICINDVNGAIFQIAQSGKLVSKKAVRNLLGIKESRIVDTLISRRNRATLAELKLLLGKFEYQMAICPNSRDQKASLTRDYLILLLSVLKRIPIEGICSQSEEDILETLSTAAQLGCDATGFETLLKEQANNLNDEYKKAIRPKFLVEEKLVSHWFIGREGKHFAGHTLRARIAKMMQQDFPHDLWKSCDSFIYTLGPAPVSRRQLQRNKIQASSQ</sequence>
<dbReference type="Proteomes" id="UP000295794">
    <property type="component" value="Unassembled WGS sequence"/>
</dbReference>
<feature type="domain" description="TniQ" evidence="1">
    <location>
        <begin position="4"/>
        <end position="138"/>
    </location>
</feature>